<dbReference type="NCBIfam" id="TIGR00086">
    <property type="entry name" value="smpB"/>
    <property type="match status" value="1"/>
</dbReference>
<comment type="similarity">
    <text evidence="3">Belongs to the SmpB family.</text>
</comment>
<proteinExistence type="inferred from homology"/>
<evidence type="ECO:0000313" key="4">
    <source>
        <dbReference type="EMBL" id="MCV3728499.1"/>
    </source>
</evidence>
<dbReference type="CDD" id="cd09294">
    <property type="entry name" value="SmpB"/>
    <property type="match status" value="1"/>
</dbReference>
<dbReference type="PANTHER" id="PTHR30308">
    <property type="entry name" value="TMRNA-BINDING COMPONENT OF TRANS-TRANSLATION TAGGING COMPLEX"/>
    <property type="match status" value="1"/>
</dbReference>
<sequence>MNIVNKNANRNYFIEDTIEAGISLLGSEVKSLINNDASINEAYIMIRENEVYIYQMHIASYNFAHHKQHDPLRKRKLLLHKNEIIKFAHWQKTQRINLIPMKLFFKNNKIKLLVGIGKGKKLWDKRTDLKNRTQNLEIKKQINSL</sequence>
<keyword evidence="5" id="KW-1185">Reference proteome</keyword>
<evidence type="ECO:0000313" key="5">
    <source>
        <dbReference type="Proteomes" id="UP001208245"/>
    </source>
</evidence>
<dbReference type="InterPro" id="IPR020081">
    <property type="entry name" value="SsrA-bd_prot_CS"/>
</dbReference>
<evidence type="ECO:0000256" key="3">
    <source>
        <dbReference type="HAMAP-Rule" id="MF_00023"/>
    </source>
</evidence>
<dbReference type="Proteomes" id="UP001208245">
    <property type="component" value="Unassembled WGS sequence"/>
</dbReference>
<dbReference type="Pfam" id="PF01668">
    <property type="entry name" value="SmpB"/>
    <property type="match status" value="1"/>
</dbReference>
<keyword evidence="1 3" id="KW-0963">Cytoplasm</keyword>
<dbReference type="PANTHER" id="PTHR30308:SF2">
    <property type="entry name" value="SSRA-BINDING PROTEIN"/>
    <property type="match status" value="1"/>
</dbReference>
<dbReference type="InterPro" id="IPR023620">
    <property type="entry name" value="SmpB"/>
</dbReference>
<keyword evidence="2 3" id="KW-0694">RNA-binding</keyword>
<dbReference type="SUPFAM" id="SSF74982">
    <property type="entry name" value="Small protein B (SmpB)"/>
    <property type="match status" value="1"/>
</dbReference>
<dbReference type="InterPro" id="IPR000037">
    <property type="entry name" value="SsrA-bd_prot"/>
</dbReference>
<dbReference type="HAMAP" id="MF_00023">
    <property type="entry name" value="SmpB"/>
    <property type="match status" value="1"/>
</dbReference>
<comment type="function">
    <text evidence="3">Required for rescue of stalled ribosomes mediated by trans-translation. Binds to transfer-messenger RNA (tmRNA), required for stable association of tmRNA with ribosomes. tmRNA and SmpB together mimic tRNA shape, replacing the anticodon stem-loop with SmpB. tmRNA is encoded by the ssrA gene; the 2 termini fold to resemble tRNA(Ala) and it encodes a 'tag peptide', a short internal open reading frame. During trans-translation Ala-aminoacylated tmRNA acts like a tRNA, entering the A-site of stalled ribosomes, displacing the stalled mRNA. The ribosome then switches to translate the ORF on the tmRNA; the nascent peptide is terminated with the 'tag peptide' encoded by the tmRNA and targeted for degradation. The ribosome is freed to recommence translation, which seems to be the essential function of trans-translation.</text>
</comment>
<reference evidence="4 5" key="1">
    <citation type="journal article" date="2020" name="Int. J. Syst. Evol. Microbiol.">
        <title>Ureaplasma miroungigenitalium sp. nov. isolated from northern elephant seals (Mirounga angustirostris) and Ureaplasma zalophigenitalium sp. nov. isolated from California sea lions (Zalophus californianus).</title>
        <authorList>
            <person name="Volokhov D.V."/>
            <person name="Gulland F.M."/>
            <person name="Gao Y."/>
            <person name="Chizhikov V.E."/>
        </authorList>
    </citation>
    <scope>NUCLEOTIDE SEQUENCE [LARGE SCALE GENOMIC DNA]</scope>
    <source>
        <strain evidence="4 5">ES3182-GEN</strain>
    </source>
</reference>
<comment type="subcellular location">
    <subcellularLocation>
        <location evidence="3">Cytoplasm</location>
    </subcellularLocation>
    <text evidence="3">The tmRNA-SmpB complex associates with stalled 70S ribosomes.</text>
</comment>
<dbReference type="RefSeq" id="WP_263821812.1">
    <property type="nucleotide sequence ID" value="NZ_JAOXHK010000002.1"/>
</dbReference>
<evidence type="ECO:0000256" key="1">
    <source>
        <dbReference type="ARBA" id="ARBA00022490"/>
    </source>
</evidence>
<dbReference type="EMBL" id="JAOXHL010000001">
    <property type="protein sequence ID" value="MCV3728499.1"/>
    <property type="molecule type" value="Genomic_DNA"/>
</dbReference>
<dbReference type="Gene3D" id="2.40.280.10">
    <property type="match status" value="1"/>
</dbReference>
<evidence type="ECO:0000256" key="2">
    <source>
        <dbReference type="ARBA" id="ARBA00022884"/>
    </source>
</evidence>
<accession>A0ABT3BMP1</accession>
<dbReference type="PROSITE" id="PS01317">
    <property type="entry name" value="SSRP"/>
    <property type="match status" value="1"/>
</dbReference>
<protein>
    <recommendedName>
        <fullName evidence="3">SsrA-binding protein</fullName>
    </recommendedName>
    <alternativeName>
        <fullName evidence="3">Small protein B</fullName>
    </alternativeName>
</protein>
<organism evidence="4 5">
    <name type="scientific">Ureaplasma miroungigenitalium</name>
    <dbReference type="NCBI Taxonomy" id="1042321"/>
    <lineage>
        <taxon>Bacteria</taxon>
        <taxon>Bacillati</taxon>
        <taxon>Mycoplasmatota</taxon>
        <taxon>Mycoplasmoidales</taxon>
        <taxon>Mycoplasmoidaceae</taxon>
        <taxon>Ureaplasma</taxon>
    </lineage>
</organism>
<comment type="caution">
    <text evidence="4">The sequence shown here is derived from an EMBL/GenBank/DDBJ whole genome shotgun (WGS) entry which is preliminary data.</text>
</comment>
<gene>
    <name evidence="3 4" type="primary">smpB</name>
    <name evidence="4" type="ORF">OF376_01800</name>
</gene>
<dbReference type="NCBIfam" id="NF003843">
    <property type="entry name" value="PRK05422.1"/>
    <property type="match status" value="1"/>
</dbReference>
<name>A0ABT3BMP1_9BACT</name>